<dbReference type="RefSeq" id="WP_107669917.1">
    <property type="nucleotide sequence ID" value="NZ_LAUU01000010.1"/>
</dbReference>
<organism evidence="3 4">
    <name type="scientific">Mycoplasma leachii 06049</name>
    <dbReference type="NCBI Taxonomy" id="1188244"/>
    <lineage>
        <taxon>Bacteria</taxon>
        <taxon>Bacillati</taxon>
        <taxon>Mycoplasmatota</taxon>
        <taxon>Mollicutes</taxon>
        <taxon>Mycoplasmataceae</taxon>
        <taxon>Mycoplasma</taxon>
    </lineage>
</organism>
<feature type="signal peptide" evidence="2">
    <location>
        <begin position="1"/>
        <end position="24"/>
    </location>
</feature>
<sequence>MKKATKLLLSILPISSISFLSVVSCTTSSSNEKQPKKPNTIDPDKPKTPETKPKPDESKQPDDNNTNPGDSNNGSNKPETKPDPSERPQSDQPMGKPDEKNDKPSHSDKPQADDSNNNRDIFSDLDKISKEISFKRFSFYTQRDAVTALIDLQKDPSTIYTIFSKDYKTIFDKYHIQFLANNGESANNERSLIEKIKLKFTHKKFGQSKILDFIFTGFKKKENTNITNNKEKYITKKEKVEKITDLFPSLIGYMLLYSQDHNQYENLMETKNVINFEDLENGNSSLFTDEAPLLNVATIKDYLFEFNPELGKLYKEKITAVRYDDYNGILGVKLEIENRDFDPKTTKEPIIEKEFVFDNFRKVNIKDNEKNPLSLFLTQDKFKEMTKRELLKTKIQELRSSNKLEKKELLQDKKIDFLKQQIFKNLLIDINDNSHNIYRSQSTLSLGSNKTYKSILGLTGGFSIYPFHTSINKDSIKNIYLSINKDEENAHKAIIEFEVHIPVFSTGFSDLKSYATSGDEKYLVLKIVQTALIQ</sequence>
<proteinExistence type="predicted"/>
<dbReference type="AlphaFoldDB" id="A0A2T4I8Z4"/>
<keyword evidence="2" id="KW-0732">Signal</keyword>
<accession>A0A2T4I8Z4</accession>
<evidence type="ECO:0000313" key="3">
    <source>
        <dbReference type="EMBL" id="PTD30969.1"/>
    </source>
</evidence>
<evidence type="ECO:0000313" key="4">
    <source>
        <dbReference type="Proteomes" id="UP000241093"/>
    </source>
</evidence>
<feature type="compositionally biased region" description="Basic and acidic residues" evidence="1">
    <location>
        <begin position="96"/>
        <end position="112"/>
    </location>
</feature>
<name>A0A2T4I8Z4_9MOLU</name>
<feature type="compositionally biased region" description="Basic and acidic residues" evidence="1">
    <location>
        <begin position="42"/>
        <end position="62"/>
    </location>
</feature>
<dbReference type="NCBIfam" id="TIGR03490">
    <property type="entry name" value="Mycoplas_LppA"/>
    <property type="match status" value="1"/>
</dbReference>
<protein>
    <submittedName>
        <fullName evidence="3">Putative lipoprotein, LppA/P72 family</fullName>
    </submittedName>
</protein>
<dbReference type="Proteomes" id="UP000241093">
    <property type="component" value="Unassembled WGS sequence"/>
</dbReference>
<dbReference type="NCBIfam" id="NF045959">
    <property type="entry name" value="LppA_rel_LP"/>
    <property type="match status" value="1"/>
</dbReference>
<feature type="chain" id="PRO_5015517562" evidence="2">
    <location>
        <begin position="25"/>
        <end position="534"/>
    </location>
</feature>
<feature type="region of interest" description="Disordered" evidence="1">
    <location>
        <begin position="23"/>
        <end position="121"/>
    </location>
</feature>
<dbReference type="EMBL" id="LAUU01000010">
    <property type="protein sequence ID" value="PTD30969.1"/>
    <property type="molecule type" value="Genomic_DNA"/>
</dbReference>
<dbReference type="PROSITE" id="PS51257">
    <property type="entry name" value="PROKAR_LIPOPROTEIN"/>
    <property type="match status" value="1"/>
</dbReference>
<evidence type="ECO:0000256" key="2">
    <source>
        <dbReference type="SAM" id="SignalP"/>
    </source>
</evidence>
<gene>
    <name evidence="3" type="ORF">MLEAa_5720</name>
</gene>
<feature type="compositionally biased region" description="Basic and acidic residues" evidence="1">
    <location>
        <begin position="78"/>
        <end position="89"/>
    </location>
</feature>
<evidence type="ECO:0000256" key="1">
    <source>
        <dbReference type="SAM" id="MobiDB-lite"/>
    </source>
</evidence>
<keyword evidence="3" id="KW-0449">Lipoprotein</keyword>
<reference evidence="3 4" key="1">
    <citation type="submission" date="2015-04" db="EMBL/GenBank/DDBJ databases">
        <title>Genome sequence of Mycoplasma leachii strain 06049.</title>
        <authorList>
            <person name="Sirand-Pugnet P."/>
            <person name="Breton M."/>
            <person name="Dordet-Frisoni E."/>
            <person name="Baranowski E."/>
            <person name="Barre A."/>
            <person name="Couture C."/>
            <person name="Dupuy V."/>
            <person name="Gaurivaud P."/>
            <person name="Jacob D."/>
            <person name="Lemaitre C."/>
            <person name="Manso-Silvan L."/>
            <person name="Nikolski M."/>
            <person name="Nouvel L.-X."/>
            <person name="Poumarat F."/>
            <person name="Tardy F."/>
            <person name="Thebault P."/>
            <person name="Theil S."/>
            <person name="Citti C."/>
            <person name="Thiaucourt F."/>
            <person name="Blanchard A."/>
        </authorList>
    </citation>
    <scope>NUCLEOTIDE SEQUENCE [LARGE SCALE GENOMIC DNA]</scope>
    <source>
        <strain evidence="3 4">06049</strain>
    </source>
</reference>
<feature type="compositionally biased region" description="Polar residues" evidence="1">
    <location>
        <begin position="63"/>
        <end position="77"/>
    </location>
</feature>
<comment type="caution">
    <text evidence="3">The sequence shown here is derived from an EMBL/GenBank/DDBJ whole genome shotgun (WGS) entry which is preliminary data.</text>
</comment>
<dbReference type="InterPro" id="IPR019992">
    <property type="entry name" value="Mycoides_lipoprot_LppA/p72"/>
</dbReference>
<feature type="compositionally biased region" description="Polar residues" evidence="1">
    <location>
        <begin position="23"/>
        <end position="32"/>
    </location>
</feature>